<dbReference type="EMBL" id="CM003613">
    <property type="protein sequence ID" value="KYP55982.1"/>
    <property type="molecule type" value="Genomic_DNA"/>
</dbReference>
<keyword evidence="3" id="KW-1185">Reference proteome</keyword>
<name>A0A151SMK8_CAJCA</name>
<dbReference type="Proteomes" id="UP000075243">
    <property type="component" value="Chromosome 11"/>
</dbReference>
<accession>A0A151SMK8</accession>
<feature type="compositionally biased region" description="Polar residues" evidence="1">
    <location>
        <begin position="1"/>
        <end position="14"/>
    </location>
</feature>
<protein>
    <submittedName>
        <fullName evidence="2">Uncharacterized protein</fullName>
    </submittedName>
</protein>
<sequence>MEGNKQKATSSSFTPELFGSHPSSSSGIFGSIFSPPSSKVLGRESLRPELNGKIANETWTSKIGIQDQFSKGYDSKAKDAMNKEISSIYQNQRVQPCQLSSSILYGGQEIYSTHQNTENEGFNSFKYKNDGGENDSEIASRGDWWQGMLYHILV</sequence>
<evidence type="ECO:0000313" key="3">
    <source>
        <dbReference type="Proteomes" id="UP000075243"/>
    </source>
</evidence>
<feature type="compositionally biased region" description="Low complexity" evidence="1">
    <location>
        <begin position="18"/>
        <end position="30"/>
    </location>
</feature>
<dbReference type="Gramene" id="C.cajan_02157.t">
    <property type="protein sequence ID" value="C.cajan_02157.t"/>
    <property type="gene ID" value="C.cajan_02157"/>
</dbReference>
<organism evidence="2 3">
    <name type="scientific">Cajanus cajan</name>
    <name type="common">Pigeon pea</name>
    <name type="synonym">Cajanus indicus</name>
    <dbReference type="NCBI Taxonomy" id="3821"/>
    <lineage>
        <taxon>Eukaryota</taxon>
        <taxon>Viridiplantae</taxon>
        <taxon>Streptophyta</taxon>
        <taxon>Embryophyta</taxon>
        <taxon>Tracheophyta</taxon>
        <taxon>Spermatophyta</taxon>
        <taxon>Magnoliopsida</taxon>
        <taxon>eudicotyledons</taxon>
        <taxon>Gunneridae</taxon>
        <taxon>Pentapetalae</taxon>
        <taxon>rosids</taxon>
        <taxon>fabids</taxon>
        <taxon>Fabales</taxon>
        <taxon>Fabaceae</taxon>
        <taxon>Papilionoideae</taxon>
        <taxon>50 kb inversion clade</taxon>
        <taxon>NPAAA clade</taxon>
        <taxon>indigoferoid/millettioid clade</taxon>
        <taxon>Phaseoleae</taxon>
        <taxon>Cajanus</taxon>
    </lineage>
</organism>
<dbReference type="PANTHER" id="PTHR33738">
    <property type="entry name" value="EMB|CAB82975.1"/>
    <property type="match status" value="1"/>
</dbReference>
<evidence type="ECO:0000256" key="1">
    <source>
        <dbReference type="SAM" id="MobiDB-lite"/>
    </source>
</evidence>
<gene>
    <name evidence="2" type="ORF">KK1_002209</name>
</gene>
<dbReference type="OMA" id="THNEGFN"/>
<dbReference type="PANTHER" id="PTHR33738:SF1">
    <property type="entry name" value="PLANT_T7H20-70 PROTEIN"/>
    <property type="match status" value="1"/>
</dbReference>
<evidence type="ECO:0000313" key="2">
    <source>
        <dbReference type="EMBL" id="KYP55982.1"/>
    </source>
</evidence>
<proteinExistence type="predicted"/>
<feature type="region of interest" description="Disordered" evidence="1">
    <location>
        <begin position="1"/>
        <end position="30"/>
    </location>
</feature>
<reference evidence="2 3" key="1">
    <citation type="journal article" date="2012" name="Nat. Biotechnol.">
        <title>Draft genome sequence of pigeonpea (Cajanus cajan), an orphan legume crop of resource-poor farmers.</title>
        <authorList>
            <person name="Varshney R.K."/>
            <person name="Chen W."/>
            <person name="Li Y."/>
            <person name="Bharti A.K."/>
            <person name="Saxena R.K."/>
            <person name="Schlueter J.A."/>
            <person name="Donoghue M.T."/>
            <person name="Azam S."/>
            <person name="Fan G."/>
            <person name="Whaley A.M."/>
            <person name="Farmer A.D."/>
            <person name="Sheridan J."/>
            <person name="Iwata A."/>
            <person name="Tuteja R."/>
            <person name="Penmetsa R.V."/>
            <person name="Wu W."/>
            <person name="Upadhyaya H.D."/>
            <person name="Yang S.P."/>
            <person name="Shah T."/>
            <person name="Saxena K.B."/>
            <person name="Michael T."/>
            <person name="McCombie W.R."/>
            <person name="Yang B."/>
            <person name="Zhang G."/>
            <person name="Yang H."/>
            <person name="Wang J."/>
            <person name="Spillane C."/>
            <person name="Cook D.R."/>
            <person name="May G.D."/>
            <person name="Xu X."/>
            <person name="Jackson S.A."/>
        </authorList>
    </citation>
    <scope>NUCLEOTIDE SEQUENCE [LARGE SCALE GENOMIC DNA]</scope>
    <source>
        <strain evidence="3">cv. Asha</strain>
    </source>
</reference>
<dbReference type="AlphaFoldDB" id="A0A151SMK8"/>